<dbReference type="Proteomes" id="UP000887013">
    <property type="component" value="Unassembled WGS sequence"/>
</dbReference>
<feature type="compositionally biased region" description="Pro residues" evidence="1">
    <location>
        <begin position="58"/>
        <end position="69"/>
    </location>
</feature>
<feature type="region of interest" description="Disordered" evidence="1">
    <location>
        <begin position="1"/>
        <end position="23"/>
    </location>
</feature>
<proteinExistence type="predicted"/>
<evidence type="ECO:0000313" key="3">
    <source>
        <dbReference type="EMBL" id="GFT80041.1"/>
    </source>
</evidence>
<feature type="region of interest" description="Disordered" evidence="1">
    <location>
        <begin position="44"/>
        <end position="76"/>
    </location>
</feature>
<evidence type="ECO:0000256" key="1">
    <source>
        <dbReference type="SAM" id="MobiDB-lite"/>
    </source>
</evidence>
<feature type="transmembrane region" description="Helical" evidence="2">
    <location>
        <begin position="134"/>
        <end position="154"/>
    </location>
</feature>
<accession>A0A8X6PRT1</accession>
<comment type="caution">
    <text evidence="3">The sequence shown here is derived from an EMBL/GenBank/DDBJ whole genome shotgun (WGS) entry which is preliminary data.</text>
</comment>
<organism evidence="3 4">
    <name type="scientific">Nephila pilipes</name>
    <name type="common">Giant wood spider</name>
    <name type="synonym">Nephila maculata</name>
    <dbReference type="NCBI Taxonomy" id="299642"/>
    <lineage>
        <taxon>Eukaryota</taxon>
        <taxon>Metazoa</taxon>
        <taxon>Ecdysozoa</taxon>
        <taxon>Arthropoda</taxon>
        <taxon>Chelicerata</taxon>
        <taxon>Arachnida</taxon>
        <taxon>Araneae</taxon>
        <taxon>Araneomorphae</taxon>
        <taxon>Entelegynae</taxon>
        <taxon>Araneoidea</taxon>
        <taxon>Nephilidae</taxon>
        <taxon>Nephila</taxon>
    </lineage>
</organism>
<sequence length="155" mass="17663">MAPRRRRTKIERHGDAVHGRRQMPSPRLCPCHVAAAFSTPNAHPSIHRPVHHAHEPPHTPTPTLNPSPSMPARCPACSYSPQQNKRRCYEEGGLPVQETRLRVYMARRRSPHANGHSKDTGTTAHHAGVAHFKFYSLHSFFYLLHLLYLIQFPYA</sequence>
<protein>
    <submittedName>
        <fullName evidence="3">Uncharacterized protein</fullName>
    </submittedName>
</protein>
<name>A0A8X6PRT1_NEPPI</name>
<keyword evidence="2" id="KW-0472">Membrane</keyword>
<dbReference type="EMBL" id="BMAW01022874">
    <property type="protein sequence ID" value="GFT80041.1"/>
    <property type="molecule type" value="Genomic_DNA"/>
</dbReference>
<evidence type="ECO:0000256" key="2">
    <source>
        <dbReference type="SAM" id="Phobius"/>
    </source>
</evidence>
<dbReference type="AlphaFoldDB" id="A0A8X6PRT1"/>
<evidence type="ECO:0000313" key="4">
    <source>
        <dbReference type="Proteomes" id="UP000887013"/>
    </source>
</evidence>
<keyword evidence="2" id="KW-1133">Transmembrane helix</keyword>
<keyword evidence="4" id="KW-1185">Reference proteome</keyword>
<gene>
    <name evidence="3" type="ORF">NPIL_188391</name>
</gene>
<reference evidence="3" key="1">
    <citation type="submission" date="2020-08" db="EMBL/GenBank/DDBJ databases">
        <title>Multicomponent nature underlies the extraordinary mechanical properties of spider dragline silk.</title>
        <authorList>
            <person name="Kono N."/>
            <person name="Nakamura H."/>
            <person name="Mori M."/>
            <person name="Yoshida Y."/>
            <person name="Ohtoshi R."/>
            <person name="Malay A.D."/>
            <person name="Moran D.A.P."/>
            <person name="Tomita M."/>
            <person name="Numata K."/>
            <person name="Arakawa K."/>
        </authorList>
    </citation>
    <scope>NUCLEOTIDE SEQUENCE</scope>
</reference>
<keyword evidence="2" id="KW-0812">Transmembrane</keyword>
<feature type="compositionally biased region" description="Basic residues" evidence="1">
    <location>
        <begin position="1"/>
        <end position="10"/>
    </location>
</feature>